<name>A0ABX0SHK0_9ACTN</name>
<accession>A0ABX0SHK0</accession>
<evidence type="ECO:0000313" key="1">
    <source>
        <dbReference type="EMBL" id="NIH57359.1"/>
    </source>
</evidence>
<keyword evidence="2" id="KW-1185">Reference proteome</keyword>
<sequence>MPIRTTVFACLAAFMIGILGTPNTQPESPGSTRPADICWFWPSAPGCPKA</sequence>
<evidence type="ECO:0000313" key="2">
    <source>
        <dbReference type="Proteomes" id="UP000749311"/>
    </source>
</evidence>
<dbReference type="Proteomes" id="UP000749311">
    <property type="component" value="Unassembled WGS sequence"/>
</dbReference>
<dbReference type="RefSeq" id="WP_167166990.1">
    <property type="nucleotide sequence ID" value="NZ_BAAAOO010000013.1"/>
</dbReference>
<dbReference type="EMBL" id="JAAMOZ010000001">
    <property type="protein sequence ID" value="NIH57359.1"/>
    <property type="molecule type" value="Genomic_DNA"/>
</dbReference>
<organism evidence="1 2">
    <name type="scientific">Brooklawnia cerclae</name>
    <dbReference type="NCBI Taxonomy" id="349934"/>
    <lineage>
        <taxon>Bacteria</taxon>
        <taxon>Bacillati</taxon>
        <taxon>Actinomycetota</taxon>
        <taxon>Actinomycetes</taxon>
        <taxon>Propionibacteriales</taxon>
        <taxon>Propionibacteriaceae</taxon>
        <taxon>Brooklawnia</taxon>
    </lineage>
</organism>
<protein>
    <submittedName>
        <fullName evidence="1">Uncharacterized protein</fullName>
    </submittedName>
</protein>
<proteinExistence type="predicted"/>
<gene>
    <name evidence="1" type="ORF">FB473_002004</name>
</gene>
<comment type="caution">
    <text evidence="1">The sequence shown here is derived from an EMBL/GenBank/DDBJ whole genome shotgun (WGS) entry which is preliminary data.</text>
</comment>
<reference evidence="1 2" key="1">
    <citation type="submission" date="2020-02" db="EMBL/GenBank/DDBJ databases">
        <title>Sequencing the genomes of 1000 actinobacteria strains.</title>
        <authorList>
            <person name="Klenk H.-P."/>
        </authorList>
    </citation>
    <scope>NUCLEOTIDE SEQUENCE [LARGE SCALE GENOMIC DNA]</scope>
    <source>
        <strain evidence="1 2">DSM 19609</strain>
    </source>
</reference>